<keyword evidence="4" id="KW-1185">Reference proteome</keyword>
<evidence type="ECO:0000259" key="2">
    <source>
        <dbReference type="PROSITE" id="PS50914"/>
    </source>
</evidence>
<dbReference type="InterPro" id="IPR007055">
    <property type="entry name" value="BON_dom"/>
</dbReference>
<sequence>MSEPEKNEERTVFSERAEPDRPGGYHGVRQPMEPEAAVPVPGGEPATDAGLTHEVEQALAADGRLEGQRISIRVSGSVVEMDGAVALEFQRTLAAGIARSVPGVLSVQNRLAVGEQ</sequence>
<organism evidence="3 4">
    <name type="scientific">Salipiger pallidus</name>
    <dbReference type="NCBI Taxonomy" id="1775170"/>
    <lineage>
        <taxon>Bacteria</taxon>
        <taxon>Pseudomonadati</taxon>
        <taxon>Pseudomonadota</taxon>
        <taxon>Alphaproteobacteria</taxon>
        <taxon>Rhodobacterales</taxon>
        <taxon>Roseobacteraceae</taxon>
        <taxon>Salipiger</taxon>
    </lineage>
</organism>
<evidence type="ECO:0000313" key="4">
    <source>
        <dbReference type="Proteomes" id="UP000617145"/>
    </source>
</evidence>
<dbReference type="EMBL" id="BMJV01000004">
    <property type="protein sequence ID" value="GGG72440.1"/>
    <property type="molecule type" value="Genomic_DNA"/>
</dbReference>
<dbReference type="PANTHER" id="PTHR34606:SF15">
    <property type="entry name" value="BON DOMAIN-CONTAINING PROTEIN"/>
    <property type="match status" value="1"/>
</dbReference>
<dbReference type="Pfam" id="PF04972">
    <property type="entry name" value="BON"/>
    <property type="match status" value="1"/>
</dbReference>
<feature type="compositionally biased region" description="Basic and acidic residues" evidence="1">
    <location>
        <begin position="1"/>
        <end position="23"/>
    </location>
</feature>
<protein>
    <recommendedName>
        <fullName evidence="2">BON domain-containing protein</fullName>
    </recommendedName>
</protein>
<feature type="region of interest" description="Disordered" evidence="1">
    <location>
        <begin position="1"/>
        <end position="48"/>
    </location>
</feature>
<comment type="caution">
    <text evidence="3">The sequence shown here is derived from an EMBL/GenBank/DDBJ whole genome shotgun (WGS) entry which is preliminary data.</text>
</comment>
<name>A0A8J2ZJJ7_9RHOB</name>
<dbReference type="PROSITE" id="PS50914">
    <property type="entry name" value="BON"/>
    <property type="match status" value="1"/>
</dbReference>
<dbReference type="RefSeq" id="WP_188790158.1">
    <property type="nucleotide sequence ID" value="NZ_BMJV01000004.1"/>
</dbReference>
<dbReference type="Gene3D" id="3.30.1340.30">
    <property type="match status" value="1"/>
</dbReference>
<accession>A0A8J2ZJJ7</accession>
<dbReference type="InterPro" id="IPR051686">
    <property type="entry name" value="Lipoprotein_DolP"/>
</dbReference>
<dbReference type="PANTHER" id="PTHR34606">
    <property type="entry name" value="BON DOMAIN-CONTAINING PROTEIN"/>
    <property type="match status" value="1"/>
</dbReference>
<dbReference type="AlphaFoldDB" id="A0A8J2ZJJ7"/>
<evidence type="ECO:0000256" key="1">
    <source>
        <dbReference type="SAM" id="MobiDB-lite"/>
    </source>
</evidence>
<reference evidence="3" key="2">
    <citation type="submission" date="2020-09" db="EMBL/GenBank/DDBJ databases">
        <authorList>
            <person name="Sun Q."/>
            <person name="Zhou Y."/>
        </authorList>
    </citation>
    <scope>NUCLEOTIDE SEQUENCE</scope>
    <source>
        <strain evidence="3">CGMCC 1.15762</strain>
    </source>
</reference>
<proteinExistence type="predicted"/>
<gene>
    <name evidence="3" type="ORF">GCM10011415_20620</name>
</gene>
<reference evidence="3" key="1">
    <citation type="journal article" date="2014" name="Int. J. Syst. Evol. Microbiol.">
        <title>Complete genome sequence of Corynebacterium casei LMG S-19264T (=DSM 44701T), isolated from a smear-ripened cheese.</title>
        <authorList>
            <consortium name="US DOE Joint Genome Institute (JGI-PGF)"/>
            <person name="Walter F."/>
            <person name="Albersmeier A."/>
            <person name="Kalinowski J."/>
            <person name="Ruckert C."/>
        </authorList>
    </citation>
    <scope>NUCLEOTIDE SEQUENCE</scope>
    <source>
        <strain evidence="3">CGMCC 1.15762</strain>
    </source>
</reference>
<dbReference type="Proteomes" id="UP000617145">
    <property type="component" value="Unassembled WGS sequence"/>
</dbReference>
<feature type="domain" description="BON" evidence="2">
    <location>
        <begin position="47"/>
        <end position="115"/>
    </location>
</feature>
<evidence type="ECO:0000313" key="3">
    <source>
        <dbReference type="EMBL" id="GGG72440.1"/>
    </source>
</evidence>